<evidence type="ECO:0000313" key="2">
    <source>
        <dbReference type="Proteomes" id="UP000267430"/>
    </source>
</evidence>
<reference evidence="1 2" key="1">
    <citation type="submission" date="2018-12" db="EMBL/GenBank/DDBJ databases">
        <title>Bacillus chawlae sp. nov., Bacillus glennii sp. nov., and Bacillus saganii sp. nov. Isolated from the Vehicle Assembly Building at Kennedy Space Center where the Viking Spacecraft were Assembled.</title>
        <authorList>
            <person name="Seuylemezian A."/>
            <person name="Vaishampayan P."/>
        </authorList>
    </citation>
    <scope>NUCLEOTIDE SEQUENCE [LARGE SCALE GENOMIC DNA]</scope>
    <source>
        <strain evidence="1 2">L5</strain>
    </source>
</reference>
<gene>
    <name evidence="1" type="ORF">ELQ35_04435</name>
</gene>
<dbReference type="RefSeq" id="WP_126863622.1">
    <property type="nucleotide sequence ID" value="NZ_JAUSTX010000004.1"/>
</dbReference>
<protein>
    <submittedName>
        <fullName evidence="1">Uncharacterized protein</fullName>
    </submittedName>
</protein>
<organism evidence="1 2">
    <name type="scientific">Peribacillus cavernae</name>
    <dbReference type="NCBI Taxonomy" id="1674310"/>
    <lineage>
        <taxon>Bacteria</taxon>
        <taxon>Bacillati</taxon>
        <taxon>Bacillota</taxon>
        <taxon>Bacilli</taxon>
        <taxon>Bacillales</taxon>
        <taxon>Bacillaceae</taxon>
        <taxon>Peribacillus</taxon>
    </lineage>
</organism>
<sequence length="79" mass="8805">MFHIGHPAIDLSLIYSFLPVKGRGIFFEHYGNVDDETKSIALFKSIYSSIVLLVYGIDKQDAALVDAARASLRLAFKTE</sequence>
<dbReference type="EMBL" id="RYZZ01000005">
    <property type="protein sequence ID" value="RUQ31599.1"/>
    <property type="molecule type" value="Genomic_DNA"/>
</dbReference>
<dbReference type="Proteomes" id="UP000267430">
    <property type="component" value="Unassembled WGS sequence"/>
</dbReference>
<accession>A0A433HTF4</accession>
<evidence type="ECO:0000313" key="1">
    <source>
        <dbReference type="EMBL" id="RUQ31599.1"/>
    </source>
</evidence>
<proteinExistence type="predicted"/>
<name>A0A433HTF4_9BACI</name>
<keyword evidence="2" id="KW-1185">Reference proteome</keyword>
<dbReference type="OrthoDB" id="3806873at2"/>
<comment type="caution">
    <text evidence="1">The sequence shown here is derived from an EMBL/GenBank/DDBJ whole genome shotgun (WGS) entry which is preliminary data.</text>
</comment>
<dbReference type="AlphaFoldDB" id="A0A433HTF4"/>